<proteinExistence type="predicted"/>
<organism evidence="1">
    <name type="scientific">marine sediment metagenome</name>
    <dbReference type="NCBI Taxonomy" id="412755"/>
    <lineage>
        <taxon>unclassified sequences</taxon>
        <taxon>metagenomes</taxon>
        <taxon>ecological metagenomes</taxon>
    </lineage>
</organism>
<name>A0A0F9EEY1_9ZZZZ</name>
<protein>
    <recommendedName>
        <fullName evidence="2">EAL domain-containing protein</fullName>
    </recommendedName>
</protein>
<feature type="non-terminal residue" evidence="1">
    <location>
        <position position="208"/>
    </location>
</feature>
<sequence length="208" mass="23531">MHVIQTSDEAFQLLSGTESEFLSPLVNCSLDALFKSNPESAPIALNLHFHEGLKSDYLQLLIRELNLYAQKFGQRKAAKTWLRGAPLSCLSAAEITELSFLTASNFDMDEGTYSEYGFECSVADINESNLALMKGLRFTTLLLNIDAAHTPKTQQIWPLLDLIKQYKFQELQFRLDVSNSDSTTLHHWLESMMVSQPQLVELHGLEEM</sequence>
<dbReference type="EMBL" id="LAZR01035107">
    <property type="protein sequence ID" value="KKL28411.1"/>
    <property type="molecule type" value="Genomic_DNA"/>
</dbReference>
<comment type="caution">
    <text evidence="1">The sequence shown here is derived from an EMBL/GenBank/DDBJ whole genome shotgun (WGS) entry which is preliminary data.</text>
</comment>
<reference evidence="1" key="1">
    <citation type="journal article" date="2015" name="Nature">
        <title>Complex archaea that bridge the gap between prokaryotes and eukaryotes.</title>
        <authorList>
            <person name="Spang A."/>
            <person name="Saw J.H."/>
            <person name="Jorgensen S.L."/>
            <person name="Zaremba-Niedzwiedzka K."/>
            <person name="Martijn J."/>
            <person name="Lind A.E."/>
            <person name="van Eijk R."/>
            <person name="Schleper C."/>
            <person name="Guy L."/>
            <person name="Ettema T.J."/>
        </authorList>
    </citation>
    <scope>NUCLEOTIDE SEQUENCE</scope>
</reference>
<dbReference type="SUPFAM" id="SSF102114">
    <property type="entry name" value="Radical SAM enzymes"/>
    <property type="match status" value="1"/>
</dbReference>
<evidence type="ECO:0008006" key="2">
    <source>
        <dbReference type="Google" id="ProtNLM"/>
    </source>
</evidence>
<evidence type="ECO:0000313" key="1">
    <source>
        <dbReference type="EMBL" id="KKL28411.1"/>
    </source>
</evidence>
<accession>A0A0F9EEY1</accession>
<dbReference type="AlphaFoldDB" id="A0A0F9EEY1"/>
<dbReference type="InterPro" id="IPR058240">
    <property type="entry name" value="rSAM_sf"/>
</dbReference>
<gene>
    <name evidence="1" type="ORF">LCGC14_2375400</name>
</gene>